<organism evidence="1">
    <name type="scientific">Arundo donax</name>
    <name type="common">Giant reed</name>
    <name type="synonym">Donax arundinaceus</name>
    <dbReference type="NCBI Taxonomy" id="35708"/>
    <lineage>
        <taxon>Eukaryota</taxon>
        <taxon>Viridiplantae</taxon>
        <taxon>Streptophyta</taxon>
        <taxon>Embryophyta</taxon>
        <taxon>Tracheophyta</taxon>
        <taxon>Spermatophyta</taxon>
        <taxon>Magnoliopsida</taxon>
        <taxon>Liliopsida</taxon>
        <taxon>Poales</taxon>
        <taxon>Poaceae</taxon>
        <taxon>PACMAD clade</taxon>
        <taxon>Arundinoideae</taxon>
        <taxon>Arundineae</taxon>
        <taxon>Arundo</taxon>
    </lineage>
</organism>
<proteinExistence type="predicted"/>
<accession>A0A0A9GLH4</accession>
<evidence type="ECO:0000313" key="1">
    <source>
        <dbReference type="EMBL" id="JAE25342.1"/>
    </source>
</evidence>
<dbReference type="AlphaFoldDB" id="A0A0A9GLH4"/>
<sequence>MSISPVSVDLLESFSLLLCTNLRADLTVPEYRWTSYDFHPA</sequence>
<dbReference type="EMBL" id="GBRH01172554">
    <property type="protein sequence ID" value="JAE25342.1"/>
    <property type="molecule type" value="Transcribed_RNA"/>
</dbReference>
<protein>
    <submittedName>
        <fullName evidence="1">Uncharacterized protein</fullName>
    </submittedName>
</protein>
<reference evidence="1" key="1">
    <citation type="submission" date="2014-09" db="EMBL/GenBank/DDBJ databases">
        <authorList>
            <person name="Magalhaes I.L.F."/>
            <person name="Oliveira U."/>
            <person name="Santos F.R."/>
            <person name="Vidigal T.H.D.A."/>
            <person name="Brescovit A.D."/>
            <person name="Santos A.J."/>
        </authorList>
    </citation>
    <scope>NUCLEOTIDE SEQUENCE</scope>
    <source>
        <tissue evidence="1">Shoot tissue taken approximately 20 cm above the soil surface</tissue>
    </source>
</reference>
<reference evidence="1" key="2">
    <citation type="journal article" date="2015" name="Data Brief">
        <title>Shoot transcriptome of the giant reed, Arundo donax.</title>
        <authorList>
            <person name="Barrero R.A."/>
            <person name="Guerrero F.D."/>
            <person name="Moolhuijzen P."/>
            <person name="Goolsby J.A."/>
            <person name="Tidwell J."/>
            <person name="Bellgard S.E."/>
            <person name="Bellgard M.I."/>
        </authorList>
    </citation>
    <scope>NUCLEOTIDE SEQUENCE</scope>
    <source>
        <tissue evidence="1">Shoot tissue taken approximately 20 cm above the soil surface</tissue>
    </source>
</reference>
<name>A0A0A9GLH4_ARUDO</name>